<dbReference type="AlphaFoldDB" id="A0A556QQK6"/>
<dbReference type="RefSeq" id="WP_144229257.1">
    <property type="nucleotide sequence ID" value="NZ_CBCRVV010000019.1"/>
</dbReference>
<dbReference type="Proteomes" id="UP000315648">
    <property type="component" value="Unassembled WGS sequence"/>
</dbReference>
<name>A0A556QQK6_9BACT</name>
<feature type="transmembrane region" description="Helical" evidence="2">
    <location>
        <begin position="15"/>
        <end position="35"/>
    </location>
</feature>
<dbReference type="SUPFAM" id="SSF48452">
    <property type="entry name" value="TPR-like"/>
    <property type="match status" value="2"/>
</dbReference>
<sequence length="600" mass="66343">MLHDPKDELAAKRRLIALIITAVILVAAAIILWIYRDDLRSAYRRWRQDRSFDQARAFAANNDAASTVFALKAALEADSANPVAWRTAADFFEQAGDRQAIKLREQVLVLEPASAVNRLALINTALRFREFTTAQQAFDEASSADRDTLDYRKTAASLAYALGRPAEAEALLAAILKDHPDDRRIRLDRAVIMLRYAPPELAATAETELETLIASDNTRASALRELAIASLRTNRPARALAYADQLAALTEATFNDLLLRGAASLATGATLDDVLRPLQSRVLQNPAEAIPLSTWLLATGRSRAVRSWIETLPEATRNLPPIRAAEVDCLNALGEWRQAAALIALGAWGPIPAEAMQLAVTARTLRERGRAKLQENAWNEAVRLASGNLASLRVLHRLALSWGWEDEARGVLLAVARTRPNQTWAHRALVRHAYQIGDTATLKEVYRLWREAEPNNPLVEGNWTMLTLLTEPGSRPTLAKTTAAKLYASSPENPFYATTQAFALWQLERPAEAVKIMEKLPAEERGAPARAFYYALFLASANRPAEALRYLSLSDRKNLLPEERRLLINAYERTQVVSPPPKSEPATVAPRPSPVPIKSP</sequence>
<keyword evidence="4" id="KW-1185">Reference proteome</keyword>
<dbReference type="InterPro" id="IPR011990">
    <property type="entry name" value="TPR-like_helical_dom_sf"/>
</dbReference>
<keyword evidence="2" id="KW-1133">Transmembrane helix</keyword>
<dbReference type="Gene3D" id="1.25.40.10">
    <property type="entry name" value="Tetratricopeptide repeat domain"/>
    <property type="match status" value="2"/>
</dbReference>
<organism evidence="3 4">
    <name type="scientific">Rariglobus hedericola</name>
    <dbReference type="NCBI Taxonomy" id="2597822"/>
    <lineage>
        <taxon>Bacteria</taxon>
        <taxon>Pseudomonadati</taxon>
        <taxon>Verrucomicrobiota</taxon>
        <taxon>Opitutia</taxon>
        <taxon>Opitutales</taxon>
        <taxon>Opitutaceae</taxon>
        <taxon>Rariglobus</taxon>
    </lineage>
</organism>
<keyword evidence="2" id="KW-0812">Transmembrane</keyword>
<evidence type="ECO:0000313" key="4">
    <source>
        <dbReference type="Proteomes" id="UP000315648"/>
    </source>
</evidence>
<feature type="region of interest" description="Disordered" evidence="1">
    <location>
        <begin position="574"/>
        <end position="600"/>
    </location>
</feature>
<feature type="compositionally biased region" description="Pro residues" evidence="1">
    <location>
        <begin position="591"/>
        <end position="600"/>
    </location>
</feature>
<evidence type="ECO:0000256" key="2">
    <source>
        <dbReference type="SAM" id="Phobius"/>
    </source>
</evidence>
<proteinExistence type="predicted"/>
<protein>
    <submittedName>
        <fullName evidence="3">Tetratricopeptide repeat protein</fullName>
    </submittedName>
</protein>
<dbReference type="Pfam" id="PF14559">
    <property type="entry name" value="TPR_19"/>
    <property type="match status" value="1"/>
</dbReference>
<gene>
    <name evidence="3" type="ORF">FPL22_06330</name>
</gene>
<reference evidence="3 4" key="1">
    <citation type="submission" date="2019-07" db="EMBL/GenBank/DDBJ databases">
        <title>Description of 53C-WASEF.</title>
        <authorList>
            <person name="Pitt A."/>
            <person name="Hahn M.W."/>
        </authorList>
    </citation>
    <scope>NUCLEOTIDE SEQUENCE [LARGE SCALE GENOMIC DNA]</scope>
    <source>
        <strain evidence="3 4">53C-WASEF</strain>
    </source>
</reference>
<dbReference type="OrthoDB" id="183489at2"/>
<dbReference type="EMBL" id="VMBG01000001">
    <property type="protein sequence ID" value="TSJ78916.1"/>
    <property type="molecule type" value="Genomic_DNA"/>
</dbReference>
<evidence type="ECO:0000313" key="3">
    <source>
        <dbReference type="EMBL" id="TSJ78916.1"/>
    </source>
</evidence>
<keyword evidence="2" id="KW-0472">Membrane</keyword>
<evidence type="ECO:0000256" key="1">
    <source>
        <dbReference type="SAM" id="MobiDB-lite"/>
    </source>
</evidence>
<comment type="caution">
    <text evidence="3">The sequence shown here is derived from an EMBL/GenBank/DDBJ whole genome shotgun (WGS) entry which is preliminary data.</text>
</comment>
<accession>A0A556QQK6</accession>